<evidence type="ECO:0000313" key="13">
    <source>
        <dbReference type="Proteomes" id="UP001491552"/>
    </source>
</evidence>
<dbReference type="InterPro" id="IPR025200">
    <property type="entry name" value="PPK_C_dom2"/>
</dbReference>
<dbReference type="RefSeq" id="WP_349135855.1">
    <property type="nucleotide sequence ID" value="NZ_JBBMFF010000216.1"/>
</dbReference>
<dbReference type="InterPro" id="IPR036832">
    <property type="entry name" value="PPK_N_dom_sf"/>
</dbReference>
<dbReference type="HAMAP" id="MF_00347">
    <property type="entry name" value="Polyphosphate_kinase"/>
    <property type="match status" value="1"/>
</dbReference>
<dbReference type="InterPro" id="IPR036830">
    <property type="entry name" value="PP_kinase_middle_dom_sf"/>
</dbReference>
<evidence type="ECO:0000259" key="8">
    <source>
        <dbReference type="Pfam" id="PF02503"/>
    </source>
</evidence>
<evidence type="ECO:0000256" key="7">
    <source>
        <dbReference type="RuleBase" id="RU003800"/>
    </source>
</evidence>
<dbReference type="CDD" id="cd09166">
    <property type="entry name" value="PLDc_PPK1_C1_unchar"/>
    <property type="match status" value="1"/>
</dbReference>
<dbReference type="Proteomes" id="UP001491552">
    <property type="component" value="Unassembled WGS sequence"/>
</dbReference>
<dbReference type="SUPFAM" id="SSF140356">
    <property type="entry name" value="PPK N-terminal domain-like"/>
    <property type="match status" value="1"/>
</dbReference>
<keyword evidence="4 6" id="KW-0418">Kinase</keyword>
<organism evidence="12 13">
    <name type="scientific">Faecousia intestinalis</name>
    <dbReference type="NCBI Taxonomy" id="3133167"/>
    <lineage>
        <taxon>Bacteria</taxon>
        <taxon>Bacillati</taxon>
        <taxon>Bacillota</taxon>
        <taxon>Clostridia</taxon>
        <taxon>Eubacteriales</taxon>
        <taxon>Oscillospiraceae</taxon>
        <taxon>Faecousia</taxon>
    </lineage>
</organism>
<dbReference type="Pfam" id="PF13090">
    <property type="entry name" value="PP_kinase_C"/>
    <property type="match status" value="1"/>
</dbReference>
<keyword evidence="2 6" id="KW-0808">Transferase</keyword>
<dbReference type="SUPFAM" id="SSF56024">
    <property type="entry name" value="Phospholipase D/nuclease"/>
    <property type="match status" value="2"/>
</dbReference>
<comment type="PTM">
    <text evidence="6 7">An intermediate of this reaction is the autophosphorylated ppk in which a phosphate is covalently linked to a histidine residue through a N-P bond.</text>
</comment>
<evidence type="ECO:0000256" key="1">
    <source>
        <dbReference type="ARBA" id="ARBA00022553"/>
    </source>
</evidence>
<name>A0ABV1G781_9FIRM</name>
<keyword evidence="6" id="KW-0460">Magnesium</keyword>
<comment type="caution">
    <text evidence="12">The sequence shown here is derived from an EMBL/GenBank/DDBJ whole genome shotgun (WGS) entry which is preliminary data.</text>
</comment>
<evidence type="ECO:0000256" key="5">
    <source>
        <dbReference type="ARBA" id="ARBA00022840"/>
    </source>
</evidence>
<feature type="binding site" evidence="6">
    <location>
        <position position="476"/>
    </location>
    <ligand>
        <name>ATP</name>
        <dbReference type="ChEBI" id="CHEBI:30616"/>
    </ligand>
</feature>
<evidence type="ECO:0000259" key="11">
    <source>
        <dbReference type="Pfam" id="PF17941"/>
    </source>
</evidence>
<dbReference type="PIRSF" id="PIRSF015589">
    <property type="entry name" value="PP_kinase"/>
    <property type="match status" value="1"/>
</dbReference>
<keyword evidence="5 6" id="KW-0067">ATP-binding</keyword>
<keyword evidence="3 6" id="KW-0547">Nucleotide-binding</keyword>
<dbReference type="PANTHER" id="PTHR30218:SF0">
    <property type="entry name" value="POLYPHOSPHATE KINASE"/>
    <property type="match status" value="1"/>
</dbReference>
<comment type="similarity">
    <text evidence="6 7">Belongs to the polyphosphate kinase 1 (PPK1) family.</text>
</comment>
<keyword evidence="1 6" id="KW-0597">Phosphoprotein</keyword>
<dbReference type="InterPro" id="IPR003414">
    <property type="entry name" value="PP_kinase"/>
</dbReference>
<feature type="binding site" evidence="6">
    <location>
        <position position="383"/>
    </location>
    <ligand>
        <name>Mg(2+)</name>
        <dbReference type="ChEBI" id="CHEBI:18420"/>
    </ligand>
</feature>
<comment type="function">
    <text evidence="6 7">Catalyzes the reversible transfer of the terminal phosphate of ATP to form a long-chain polyphosphate (polyP).</text>
</comment>
<evidence type="ECO:0000256" key="6">
    <source>
        <dbReference type="HAMAP-Rule" id="MF_00347"/>
    </source>
</evidence>
<evidence type="ECO:0000256" key="4">
    <source>
        <dbReference type="ARBA" id="ARBA00022777"/>
    </source>
</evidence>
<feature type="domain" description="Polyphosphate kinase N-terminal" evidence="9">
    <location>
        <begin position="12"/>
        <end position="115"/>
    </location>
</feature>
<feature type="binding site" evidence="6">
    <location>
        <position position="413"/>
    </location>
    <ligand>
        <name>Mg(2+)</name>
        <dbReference type="ChEBI" id="CHEBI:18420"/>
    </ligand>
</feature>
<feature type="binding site" evidence="6">
    <location>
        <position position="49"/>
    </location>
    <ligand>
        <name>ATP</name>
        <dbReference type="ChEBI" id="CHEBI:30616"/>
    </ligand>
</feature>
<dbReference type="EMBL" id="JBBMFF010000216">
    <property type="protein sequence ID" value="MEQ2511143.1"/>
    <property type="molecule type" value="Genomic_DNA"/>
</dbReference>
<evidence type="ECO:0000256" key="2">
    <source>
        <dbReference type="ARBA" id="ARBA00022679"/>
    </source>
</evidence>
<accession>A0ABV1G781</accession>
<comment type="catalytic activity">
    <reaction evidence="6 7">
        <text>[phosphate](n) + ATP = [phosphate](n+1) + ADP</text>
        <dbReference type="Rhea" id="RHEA:19573"/>
        <dbReference type="Rhea" id="RHEA-COMP:9859"/>
        <dbReference type="Rhea" id="RHEA-COMP:14280"/>
        <dbReference type="ChEBI" id="CHEBI:16838"/>
        <dbReference type="ChEBI" id="CHEBI:30616"/>
        <dbReference type="ChEBI" id="CHEBI:456216"/>
        <dbReference type="EC" id="2.7.4.1"/>
    </reaction>
</comment>
<dbReference type="Gene3D" id="1.20.58.310">
    <property type="entry name" value="Polyphosphate kinase N-terminal domain"/>
    <property type="match status" value="1"/>
</dbReference>
<feature type="active site" description="Phosphohistidine intermediate" evidence="6">
    <location>
        <position position="443"/>
    </location>
</feature>
<reference evidence="12 13" key="1">
    <citation type="submission" date="2024-03" db="EMBL/GenBank/DDBJ databases">
        <title>Human intestinal bacterial collection.</title>
        <authorList>
            <person name="Pauvert C."/>
            <person name="Hitch T.C.A."/>
            <person name="Clavel T."/>
        </authorList>
    </citation>
    <scope>NUCLEOTIDE SEQUENCE [LARGE SCALE GENOMIC DNA]</scope>
    <source>
        <strain evidence="12 13">CLA-AA-H192</strain>
    </source>
</reference>
<proteinExistence type="inferred from homology"/>
<dbReference type="InterPro" id="IPR025198">
    <property type="entry name" value="PPK_N_dom"/>
</dbReference>
<dbReference type="NCBIfam" id="TIGR03705">
    <property type="entry name" value="poly_P_kin"/>
    <property type="match status" value="1"/>
</dbReference>
<dbReference type="Gene3D" id="3.30.870.10">
    <property type="entry name" value="Endonuclease Chain A"/>
    <property type="match status" value="2"/>
</dbReference>
<dbReference type="EC" id="2.7.4.1" evidence="6 7"/>
<feature type="binding site" evidence="6">
    <location>
        <position position="569"/>
    </location>
    <ligand>
        <name>ATP</name>
        <dbReference type="ChEBI" id="CHEBI:30616"/>
    </ligand>
</feature>
<protein>
    <recommendedName>
        <fullName evidence="6 7">Polyphosphate kinase</fullName>
        <ecNumber evidence="6 7">2.7.4.1</ecNumber>
    </recommendedName>
    <alternativeName>
        <fullName evidence="6">ATP-polyphosphate phosphotransferase</fullName>
    </alternativeName>
    <alternativeName>
        <fullName evidence="6">Polyphosphoric acid kinase</fullName>
    </alternativeName>
</protein>
<dbReference type="Pfam" id="PF02503">
    <property type="entry name" value="PP_kinase"/>
    <property type="match status" value="1"/>
</dbReference>
<feature type="domain" description="Polyphosphate kinase C-terminal" evidence="10">
    <location>
        <begin position="511"/>
        <end position="669"/>
    </location>
</feature>
<sequence>MTEPIWEKGYTQNRELSWLQFNARVLEEAEDETVPLLERVKFLSIFTSNLDEFYMIRVGSLGDVAALGGHGVDNKSGLTAKEQLERIYAATAPLYERRDRVFRRVERELGAEGLQRLRMNELTQDEHHYIRQLFRTAIQPLLSPQIVDAHHPFPHLASKTLHVGVRLSRKKSEFWGLIPMPPSVPELLFLPEQNGICRYVPLEEVLLFYADSVFEMYSTLEKVVFCVTRNADINPDDEPFAPDGREIDLRAKMEKLLRERRRLCVVRVELSAPISGHFAELFRKRFDISGEQIFVSCEAPLCMDYAFSLGEHLPEARRAALSDPPFTPQQPAMLLPGQSLLRAALKRDLFLSYPYESMEPFLQMVREAANAPDVLSIRITIYRLARKAKLVDYLCAAAENGKDVTVLIELRARFDEQNNIDWSERLEEAGCKVLYGFEDYKVHSKICLITLRERGALRHVTQIGTGNYNEKTAKQYTDVSLVTADQNIGADAAAFFSNMALGNLEGSYGTLLVAPHQLKKPILARIEEQTALGPNGYILMKFNSLTDIDVIHALSRASQAGVRVELIIRGICCLAPGVPGYTDNITVTSIVGRFLEHSRIFCFGRGEQEHVYISSADMMTRNTVRRVEIACPIRSPEIHRRLHEILDAMLADTVKARVLLPDGTYTKKPPSYEPVCAQVLLMKRAVEAAQQQSTAVPQKKRSLWEKLFHRKGR</sequence>
<dbReference type="Pfam" id="PF17941">
    <property type="entry name" value="PP_kinase_C_1"/>
    <property type="match status" value="1"/>
</dbReference>
<dbReference type="InterPro" id="IPR024953">
    <property type="entry name" value="PP_kinase_middle"/>
</dbReference>
<evidence type="ECO:0000256" key="3">
    <source>
        <dbReference type="ARBA" id="ARBA00022741"/>
    </source>
</evidence>
<evidence type="ECO:0000259" key="10">
    <source>
        <dbReference type="Pfam" id="PF13090"/>
    </source>
</evidence>
<dbReference type="Gene3D" id="3.30.1840.10">
    <property type="entry name" value="Polyphosphate kinase middle domain"/>
    <property type="match status" value="1"/>
</dbReference>
<dbReference type="PANTHER" id="PTHR30218">
    <property type="entry name" value="POLYPHOSPHATE KINASE"/>
    <property type="match status" value="1"/>
</dbReference>
<evidence type="ECO:0000313" key="12">
    <source>
        <dbReference type="EMBL" id="MEQ2511143.1"/>
    </source>
</evidence>
<dbReference type="SUPFAM" id="SSF143724">
    <property type="entry name" value="PHP14-like"/>
    <property type="match status" value="1"/>
</dbReference>
<dbReference type="InterPro" id="IPR041108">
    <property type="entry name" value="PP_kinase_C_1"/>
</dbReference>
<comment type="cofactor">
    <cofactor evidence="6">
        <name>Mg(2+)</name>
        <dbReference type="ChEBI" id="CHEBI:18420"/>
    </cofactor>
</comment>
<keyword evidence="13" id="KW-1185">Reference proteome</keyword>
<keyword evidence="6" id="KW-0479">Metal-binding</keyword>
<dbReference type="NCBIfam" id="NF003921">
    <property type="entry name" value="PRK05443.2-2"/>
    <property type="match status" value="1"/>
</dbReference>
<dbReference type="Pfam" id="PF13089">
    <property type="entry name" value="PP_kinase_N"/>
    <property type="match status" value="1"/>
</dbReference>
<feature type="binding site" evidence="6">
    <location>
        <position position="597"/>
    </location>
    <ligand>
        <name>ATP</name>
        <dbReference type="ChEBI" id="CHEBI:30616"/>
    </ligand>
</feature>
<gene>
    <name evidence="12" type="primary">ppk1</name>
    <name evidence="6" type="synonym">ppk</name>
    <name evidence="12" type="ORF">WMO66_07780</name>
</gene>
<dbReference type="GO" id="GO:0008976">
    <property type="term" value="F:polyphosphate kinase activity"/>
    <property type="evidence" value="ECO:0007669"/>
    <property type="project" value="UniProtKB-EC"/>
</dbReference>
<evidence type="ECO:0000259" key="9">
    <source>
        <dbReference type="Pfam" id="PF13089"/>
    </source>
</evidence>
<feature type="domain" description="Polyphosphate kinase C-terminal" evidence="11">
    <location>
        <begin position="341"/>
        <end position="499"/>
    </location>
</feature>
<feature type="domain" description="Polyphosphate kinase middle" evidence="8">
    <location>
        <begin position="126"/>
        <end position="307"/>
    </location>
</feature>